<evidence type="ECO:0000313" key="3">
    <source>
        <dbReference type="Proteomes" id="UP000249341"/>
    </source>
</evidence>
<feature type="compositionally biased region" description="Basic and acidic residues" evidence="1">
    <location>
        <begin position="126"/>
        <end position="135"/>
    </location>
</feature>
<organism evidence="2 3">
    <name type="scientific">Actinoplanes lutulentus</name>
    <dbReference type="NCBI Taxonomy" id="1287878"/>
    <lineage>
        <taxon>Bacteria</taxon>
        <taxon>Bacillati</taxon>
        <taxon>Actinomycetota</taxon>
        <taxon>Actinomycetes</taxon>
        <taxon>Micromonosporales</taxon>
        <taxon>Micromonosporaceae</taxon>
        <taxon>Actinoplanes</taxon>
    </lineage>
</organism>
<feature type="compositionally biased region" description="Basic residues" evidence="1">
    <location>
        <begin position="93"/>
        <end position="114"/>
    </location>
</feature>
<name>A0A327Z867_9ACTN</name>
<protein>
    <submittedName>
        <fullName evidence="2">Uncharacterized protein</fullName>
    </submittedName>
</protein>
<keyword evidence="3" id="KW-1185">Reference proteome</keyword>
<dbReference type="AlphaFoldDB" id="A0A327Z867"/>
<accession>A0A327Z867</accession>
<reference evidence="2 3" key="1">
    <citation type="submission" date="2018-06" db="EMBL/GenBank/DDBJ databases">
        <title>Genomic Encyclopedia of Type Strains, Phase III (KMG-III): the genomes of soil and plant-associated and newly described type strains.</title>
        <authorList>
            <person name="Whitman W."/>
        </authorList>
    </citation>
    <scope>NUCLEOTIDE SEQUENCE [LARGE SCALE GENOMIC DNA]</scope>
    <source>
        <strain evidence="2 3">CGMCC 4.7090</strain>
    </source>
</reference>
<feature type="compositionally biased region" description="Polar residues" evidence="1">
    <location>
        <begin position="20"/>
        <end position="30"/>
    </location>
</feature>
<gene>
    <name evidence="2" type="ORF">B0I29_111138</name>
</gene>
<comment type="caution">
    <text evidence="2">The sequence shown here is derived from an EMBL/GenBank/DDBJ whole genome shotgun (WGS) entry which is preliminary data.</text>
</comment>
<evidence type="ECO:0000313" key="2">
    <source>
        <dbReference type="EMBL" id="RAK34539.1"/>
    </source>
</evidence>
<evidence type="ECO:0000256" key="1">
    <source>
        <dbReference type="SAM" id="MobiDB-lite"/>
    </source>
</evidence>
<proteinExistence type="predicted"/>
<sequence>MCPACARSHPSTMPCRPPNTLLSPARTSTHPAAPLSGYRRQPAHPRRAPLDLEGGATGSGRSREFPPPHRPQTHKVPQNGTALPAHPDTDANRRRRPAHPRRRRPGHPQQRRTPHPGSRLCSLPRPPRDRKHEPATHQSHATHRCRRTPPDREGGEAEAGRSREFPPPHRPQTHKIPENGPPTPPCRLTACSGAAAPGADVCGAAGCRGCRGLQGVPRVAGGAAGCRGCRGGASRSSAMSWGSDNVTGRRLAPLGRRSGAL</sequence>
<feature type="region of interest" description="Disordered" evidence="1">
    <location>
        <begin position="1"/>
        <end position="181"/>
    </location>
</feature>
<feature type="compositionally biased region" description="Basic and acidic residues" evidence="1">
    <location>
        <begin position="148"/>
        <end position="167"/>
    </location>
</feature>
<dbReference type="Proteomes" id="UP000249341">
    <property type="component" value="Unassembled WGS sequence"/>
</dbReference>
<dbReference type="EMBL" id="QLMJ01000011">
    <property type="protein sequence ID" value="RAK34539.1"/>
    <property type="molecule type" value="Genomic_DNA"/>
</dbReference>